<dbReference type="Gene3D" id="3.90.1150.200">
    <property type="match status" value="1"/>
</dbReference>
<evidence type="ECO:0000313" key="2">
    <source>
        <dbReference type="EMBL" id="AFU99918.1"/>
    </source>
</evidence>
<keyword evidence="4" id="KW-1185">Reference proteome</keyword>
<name>K4L170_SIMAS</name>
<proteinExistence type="predicted"/>
<evidence type="ECO:0000313" key="3">
    <source>
        <dbReference type="EMBL" id="AFU99922.1"/>
    </source>
</evidence>
<feature type="domain" description="YdhG-like" evidence="1">
    <location>
        <begin position="19"/>
        <end position="111"/>
    </location>
</feature>
<dbReference type="KEGG" id="saga:M5M_13900"/>
<dbReference type="KEGG" id="saga:M5M_13920"/>
<dbReference type="InterPro" id="IPR014922">
    <property type="entry name" value="YdhG-like"/>
</dbReference>
<evidence type="ECO:0000259" key="1">
    <source>
        <dbReference type="Pfam" id="PF08818"/>
    </source>
</evidence>
<dbReference type="Proteomes" id="UP000000466">
    <property type="component" value="Chromosome"/>
</dbReference>
<dbReference type="RefSeq" id="WP_015048080.1">
    <property type="nucleotide sequence ID" value="NC_018868.3"/>
</dbReference>
<reference evidence="3 4" key="1">
    <citation type="journal article" date="2013" name="Genome Announc.">
        <title>Complete genome sequence of Simiduia agarivorans SA1(T), a marine bacterium able to degrade a variety of polysaccharides.</title>
        <authorList>
            <person name="Lin S.Y."/>
            <person name="Shieh W.Y."/>
            <person name="Chen J.S."/>
            <person name="Tang S.L."/>
        </authorList>
    </citation>
    <scope>NUCLEOTIDE SEQUENCE [LARGE SCALE GENOMIC DNA]</scope>
    <source>
        <strain evidence="4">DSM 21679 / JCM 13881 / BCRC 17597 / SA1</strain>
        <strain evidence="3">SA1</strain>
    </source>
</reference>
<dbReference type="Pfam" id="PF08818">
    <property type="entry name" value="DUF1801"/>
    <property type="match status" value="1"/>
</dbReference>
<evidence type="ECO:0000313" key="4">
    <source>
        <dbReference type="Proteomes" id="UP000000466"/>
    </source>
</evidence>
<dbReference type="SUPFAM" id="SSF159888">
    <property type="entry name" value="YdhG-like"/>
    <property type="match status" value="1"/>
</dbReference>
<dbReference type="AlphaFoldDB" id="K4L170"/>
<dbReference type="eggNOG" id="COG5646">
    <property type="taxonomic scope" value="Bacteria"/>
</dbReference>
<gene>
    <name evidence="2" type="ordered locus">M5M_13900</name>
    <name evidence="3" type="ordered locus">M5M_13920</name>
</gene>
<sequence>METPSNHEEYIANAPEELRPLLVNLRARVSHVLSDAEEIIAYNMPGFKMGKAIIVGYAAFSKQCGIYVAPGAISSLADEISKAGLKATKTGVTFSPKKPIPDELVENLTKASKSENGF</sequence>
<accession>K4L170</accession>
<protein>
    <recommendedName>
        <fullName evidence="1">YdhG-like domain-containing protein</fullName>
    </recommendedName>
</protein>
<dbReference type="HOGENOM" id="CLU_128703_1_0_6"/>
<dbReference type="EMBL" id="CP003746">
    <property type="protein sequence ID" value="AFU99918.1"/>
    <property type="molecule type" value="Genomic_DNA"/>
</dbReference>
<organism evidence="3 4">
    <name type="scientific">Simiduia agarivorans (strain DSM 21679 / JCM 13881 / BCRC 17597 / SA1)</name>
    <dbReference type="NCBI Taxonomy" id="1117647"/>
    <lineage>
        <taxon>Bacteria</taxon>
        <taxon>Pseudomonadati</taxon>
        <taxon>Pseudomonadota</taxon>
        <taxon>Gammaproteobacteria</taxon>
        <taxon>Cellvibrionales</taxon>
        <taxon>Cellvibrionaceae</taxon>
        <taxon>Simiduia</taxon>
    </lineage>
</organism>
<dbReference type="EMBL" id="CP003746">
    <property type="protein sequence ID" value="AFU99922.1"/>
    <property type="molecule type" value="Genomic_DNA"/>
</dbReference>
<dbReference type="STRING" id="1117647.M5M_13900"/>